<dbReference type="EMBL" id="LT906434">
    <property type="protein sequence ID" value="SNU78655.1"/>
    <property type="molecule type" value="Genomic_DNA"/>
</dbReference>
<dbReference type="RefSeq" id="WP_255351191.1">
    <property type="nucleotide sequence ID" value="NZ_LT906434.1"/>
</dbReference>
<protein>
    <recommendedName>
        <fullName evidence="3">Phage associated protein</fullName>
    </recommendedName>
</protein>
<sequence>MKMEMPEWLVKKMAETRKSRQSKRLVLGFVEREVLRRPLAAAQ</sequence>
<reference evidence="1 2" key="1">
    <citation type="submission" date="2017-06" db="EMBL/GenBank/DDBJ databases">
        <authorList>
            <consortium name="Pathogen Informatics"/>
        </authorList>
    </citation>
    <scope>NUCLEOTIDE SEQUENCE [LARGE SCALE GENOMIC DNA]</scope>
    <source>
        <strain evidence="1 2">NCTC12230</strain>
    </source>
</reference>
<dbReference type="AlphaFoldDB" id="A0AB38DMJ1"/>
<proteinExistence type="predicted"/>
<gene>
    <name evidence="1" type="ORF">SAMEA4504057_00131</name>
</gene>
<evidence type="ECO:0000313" key="1">
    <source>
        <dbReference type="EMBL" id="SNU78655.1"/>
    </source>
</evidence>
<name>A0AB38DMJ1_9NEIS</name>
<evidence type="ECO:0000313" key="2">
    <source>
        <dbReference type="Proteomes" id="UP000215033"/>
    </source>
</evidence>
<evidence type="ECO:0008006" key="3">
    <source>
        <dbReference type="Google" id="ProtNLM"/>
    </source>
</evidence>
<organism evidence="1 2">
    <name type="scientific">Neisseria zoodegmatis</name>
    <dbReference type="NCBI Taxonomy" id="326523"/>
    <lineage>
        <taxon>Bacteria</taxon>
        <taxon>Pseudomonadati</taxon>
        <taxon>Pseudomonadota</taxon>
        <taxon>Betaproteobacteria</taxon>
        <taxon>Neisseriales</taxon>
        <taxon>Neisseriaceae</taxon>
        <taxon>Neisseria</taxon>
    </lineage>
</organism>
<accession>A0AB38DMJ1</accession>
<dbReference type="Proteomes" id="UP000215033">
    <property type="component" value="Chromosome 1"/>
</dbReference>
<dbReference type="KEGG" id="nzo:SAMEA4504057_0131"/>